<gene>
    <name evidence="2" type="ORF">NDU88_000804</name>
</gene>
<feature type="compositionally biased region" description="Basic and acidic residues" evidence="1">
    <location>
        <begin position="110"/>
        <end position="120"/>
    </location>
</feature>
<protein>
    <submittedName>
        <fullName evidence="2">Uncharacterized protein</fullName>
    </submittedName>
</protein>
<dbReference type="AlphaFoldDB" id="A0AAV7Q1C8"/>
<evidence type="ECO:0000313" key="2">
    <source>
        <dbReference type="EMBL" id="KAJ1134352.1"/>
    </source>
</evidence>
<evidence type="ECO:0000256" key="1">
    <source>
        <dbReference type="SAM" id="MobiDB-lite"/>
    </source>
</evidence>
<accession>A0AAV7Q1C8</accession>
<reference evidence="2" key="1">
    <citation type="journal article" date="2022" name="bioRxiv">
        <title>Sequencing and chromosome-scale assembly of the giantPleurodeles waltlgenome.</title>
        <authorList>
            <person name="Brown T."/>
            <person name="Elewa A."/>
            <person name="Iarovenko S."/>
            <person name="Subramanian E."/>
            <person name="Araus A.J."/>
            <person name="Petzold A."/>
            <person name="Susuki M."/>
            <person name="Suzuki K.-i.T."/>
            <person name="Hayashi T."/>
            <person name="Toyoda A."/>
            <person name="Oliveira C."/>
            <person name="Osipova E."/>
            <person name="Leigh N.D."/>
            <person name="Simon A."/>
            <person name="Yun M.H."/>
        </authorList>
    </citation>
    <scope>NUCLEOTIDE SEQUENCE</scope>
    <source>
        <strain evidence="2">20211129_DDA</strain>
        <tissue evidence="2">Liver</tissue>
    </source>
</reference>
<proteinExistence type="predicted"/>
<comment type="caution">
    <text evidence="2">The sequence shown here is derived from an EMBL/GenBank/DDBJ whole genome shotgun (WGS) entry which is preliminary data.</text>
</comment>
<name>A0AAV7Q1C8_PLEWA</name>
<dbReference type="Proteomes" id="UP001066276">
    <property type="component" value="Chromosome 6"/>
</dbReference>
<feature type="region of interest" description="Disordered" evidence="1">
    <location>
        <begin position="97"/>
        <end position="138"/>
    </location>
</feature>
<sequence length="138" mass="15134">METWELATDSSGFPEEKLVGAGVDVVVTTRMAEQSISASPCFLPLPGKKNVVTDCFSRMPIDECPEEVSMMSEIEVEAFSIDGELTLKQEEWENAMAGTTVNRTGANLARDNKGKQEQRGAKMVALESYPRGTLSERI</sequence>
<keyword evidence="3" id="KW-1185">Reference proteome</keyword>
<evidence type="ECO:0000313" key="3">
    <source>
        <dbReference type="Proteomes" id="UP001066276"/>
    </source>
</evidence>
<dbReference type="EMBL" id="JANPWB010000010">
    <property type="protein sequence ID" value="KAJ1134352.1"/>
    <property type="molecule type" value="Genomic_DNA"/>
</dbReference>
<organism evidence="2 3">
    <name type="scientific">Pleurodeles waltl</name>
    <name type="common">Iberian ribbed newt</name>
    <dbReference type="NCBI Taxonomy" id="8319"/>
    <lineage>
        <taxon>Eukaryota</taxon>
        <taxon>Metazoa</taxon>
        <taxon>Chordata</taxon>
        <taxon>Craniata</taxon>
        <taxon>Vertebrata</taxon>
        <taxon>Euteleostomi</taxon>
        <taxon>Amphibia</taxon>
        <taxon>Batrachia</taxon>
        <taxon>Caudata</taxon>
        <taxon>Salamandroidea</taxon>
        <taxon>Salamandridae</taxon>
        <taxon>Pleurodelinae</taxon>
        <taxon>Pleurodeles</taxon>
    </lineage>
</organism>